<protein>
    <recommendedName>
        <fullName evidence="3">YbaB/EbfC DNA-binding family protein</fullName>
    </recommendedName>
</protein>
<dbReference type="AlphaFoldDB" id="A0A9W6VZ65"/>
<dbReference type="Gene3D" id="3.30.1310.10">
    <property type="entry name" value="Nucleoid-associated protein YbaB-like domain"/>
    <property type="match status" value="1"/>
</dbReference>
<evidence type="ECO:0000313" key="2">
    <source>
        <dbReference type="Proteomes" id="UP001165074"/>
    </source>
</evidence>
<comment type="caution">
    <text evidence="1">The sequence shown here is derived from an EMBL/GenBank/DDBJ whole genome shotgun (WGS) entry which is preliminary data.</text>
</comment>
<keyword evidence="2" id="KW-1185">Reference proteome</keyword>
<evidence type="ECO:0008006" key="3">
    <source>
        <dbReference type="Google" id="ProtNLM"/>
    </source>
</evidence>
<dbReference type="Proteomes" id="UP001165074">
    <property type="component" value="Unassembled WGS sequence"/>
</dbReference>
<accession>A0A9W6VZ65</accession>
<dbReference type="RefSeq" id="WP_285568019.1">
    <property type="nucleotide sequence ID" value="NZ_BSTK01000002.1"/>
</dbReference>
<evidence type="ECO:0000313" key="1">
    <source>
        <dbReference type="EMBL" id="GLY83556.1"/>
    </source>
</evidence>
<gene>
    <name evidence="1" type="ORF">Airi02_014860</name>
</gene>
<dbReference type="InterPro" id="IPR004401">
    <property type="entry name" value="YbaB/EbfC"/>
</dbReference>
<dbReference type="InterPro" id="IPR036894">
    <property type="entry name" value="YbaB-like_sf"/>
</dbReference>
<dbReference type="EMBL" id="BSTK01000002">
    <property type="protein sequence ID" value="GLY83556.1"/>
    <property type="molecule type" value="Genomic_DNA"/>
</dbReference>
<proteinExistence type="predicted"/>
<dbReference type="GO" id="GO:0003677">
    <property type="term" value="F:DNA binding"/>
    <property type="evidence" value="ECO:0007669"/>
    <property type="project" value="InterPro"/>
</dbReference>
<sequence>MSNPPEYDMGQAIAELRAEQARIQAAGEHMASVTGSASSADRMVSATVDSQGRLVELKLTGTRYRRLAPAELCTRIVATVRAAQENAAREAATALSGLLPPGLGLPVDGDFDLDAMFDAAVSAAMASAPDTNETSPEGADLDG</sequence>
<reference evidence="1" key="1">
    <citation type="submission" date="2023-03" db="EMBL/GenBank/DDBJ databases">
        <title>Actinoallomurus iriomotensis NBRC 103684.</title>
        <authorList>
            <person name="Ichikawa N."/>
            <person name="Sato H."/>
            <person name="Tonouchi N."/>
        </authorList>
    </citation>
    <scope>NUCLEOTIDE SEQUENCE</scope>
    <source>
        <strain evidence="1">NBRC 103684</strain>
    </source>
</reference>
<name>A0A9W6VZ65_9ACTN</name>
<organism evidence="1 2">
    <name type="scientific">Actinoallomurus iriomotensis</name>
    <dbReference type="NCBI Taxonomy" id="478107"/>
    <lineage>
        <taxon>Bacteria</taxon>
        <taxon>Bacillati</taxon>
        <taxon>Actinomycetota</taxon>
        <taxon>Actinomycetes</taxon>
        <taxon>Streptosporangiales</taxon>
        <taxon>Thermomonosporaceae</taxon>
        <taxon>Actinoallomurus</taxon>
    </lineage>
</organism>
<dbReference type="Pfam" id="PF02575">
    <property type="entry name" value="YbaB_DNA_bd"/>
    <property type="match status" value="1"/>
</dbReference>